<feature type="transmembrane region" description="Helical" evidence="2">
    <location>
        <begin position="108"/>
        <end position="131"/>
    </location>
</feature>
<keyword evidence="2" id="KW-1133">Transmembrane helix</keyword>
<sequence length="315" mass="34867">MIVKTSDRRLPPPKGRPGGTTNHEPFNVVYDGPALGEHRMDVRELAPVLLAIADLFSSANKELNGERSEVRLEVRGSFKAGSFHAELIFVQSLASQIRDLFAGPNATAFSNALAILAALGIVGGGGLIGLMRTLRGRKPHRTEPDGTNVRIWTSEQECFVVDESIVRLYRNRAVRVSLHKVLSPLEREGIDSFGIVRDDIVELSIERDEVATFSSSDDPGEVVTDTIARKMLTLESVVFKDGNKWRVHDGTSAFFASLDDEQFIAKIDAGERFGKGDVLVVDLRQTQIIVDEGLRNEYRIVKVREHRAPLQPTLI</sequence>
<evidence type="ECO:0000256" key="1">
    <source>
        <dbReference type="SAM" id="MobiDB-lite"/>
    </source>
</evidence>
<dbReference type="AlphaFoldDB" id="A0A105VAG2"/>
<feature type="region of interest" description="Disordered" evidence="1">
    <location>
        <begin position="1"/>
        <end position="25"/>
    </location>
</feature>
<organism evidence="3 4">
    <name type="scientific">Burkholderia territorii</name>
    <dbReference type="NCBI Taxonomy" id="1503055"/>
    <lineage>
        <taxon>Bacteria</taxon>
        <taxon>Pseudomonadati</taxon>
        <taxon>Pseudomonadota</taxon>
        <taxon>Betaproteobacteria</taxon>
        <taxon>Burkholderiales</taxon>
        <taxon>Burkholderiaceae</taxon>
        <taxon>Burkholderia</taxon>
        <taxon>Burkholderia cepacia complex</taxon>
    </lineage>
</organism>
<comment type="caution">
    <text evidence="3">The sequence shown here is derived from an EMBL/GenBank/DDBJ whole genome shotgun (WGS) entry which is preliminary data.</text>
</comment>
<protein>
    <submittedName>
        <fullName evidence="3">Uncharacterized protein</fullName>
    </submittedName>
</protein>
<gene>
    <name evidence="3" type="ORF">WT27_09600</name>
</gene>
<proteinExistence type="predicted"/>
<feature type="compositionally biased region" description="Basic and acidic residues" evidence="1">
    <location>
        <begin position="1"/>
        <end position="10"/>
    </location>
</feature>
<dbReference type="Proteomes" id="UP000062317">
    <property type="component" value="Unassembled WGS sequence"/>
</dbReference>
<evidence type="ECO:0000313" key="3">
    <source>
        <dbReference type="EMBL" id="KVV43734.1"/>
    </source>
</evidence>
<accession>A0A105VAG2</accession>
<evidence type="ECO:0000313" key="4">
    <source>
        <dbReference type="Proteomes" id="UP000062317"/>
    </source>
</evidence>
<reference evidence="3 4" key="1">
    <citation type="submission" date="2015-11" db="EMBL/GenBank/DDBJ databases">
        <title>Expanding the genomic diversity of Burkholderia species for the development of highly accurate diagnostics.</title>
        <authorList>
            <person name="Sahl J."/>
            <person name="Keim P."/>
            <person name="Wagner D."/>
        </authorList>
    </citation>
    <scope>NUCLEOTIDE SEQUENCE [LARGE SCALE GENOMIC DNA]</scope>
    <source>
        <strain evidence="3 4">MSMB1301WGS</strain>
    </source>
</reference>
<keyword evidence="2" id="KW-0472">Membrane</keyword>
<keyword evidence="4" id="KW-1185">Reference proteome</keyword>
<name>A0A105VAG2_9BURK</name>
<dbReference type="EMBL" id="LPEQ01000098">
    <property type="protein sequence ID" value="KVV43734.1"/>
    <property type="molecule type" value="Genomic_DNA"/>
</dbReference>
<keyword evidence="2" id="KW-0812">Transmembrane</keyword>
<evidence type="ECO:0000256" key="2">
    <source>
        <dbReference type="SAM" id="Phobius"/>
    </source>
</evidence>